<gene>
    <name evidence="1" type="ORF">ERS132457_00052</name>
</gene>
<organism evidence="1 2">
    <name type="scientific">Streptococcus suis</name>
    <dbReference type="NCBI Taxonomy" id="1307"/>
    <lineage>
        <taxon>Bacteria</taxon>
        <taxon>Bacillati</taxon>
        <taxon>Bacillota</taxon>
        <taxon>Bacilli</taxon>
        <taxon>Lactobacillales</taxon>
        <taxon>Streptococcaceae</taxon>
        <taxon>Streptococcus</taxon>
    </lineage>
</organism>
<sequence>MLIISLIENLLIEKLGNYFRGIFGKMRLKWFTKRLKNEIEYSVLKQYGNEIYYLDFDQFLIEQDVLNKIIINFLNQDQ</sequence>
<dbReference type="EMBL" id="FIIR01000001">
    <property type="protein sequence ID" value="CYV49499.1"/>
    <property type="molecule type" value="Genomic_DNA"/>
</dbReference>
<name>A0A0Z8J8U3_STRSU</name>
<protein>
    <submittedName>
        <fullName evidence="1">Uncharacterized protein</fullName>
    </submittedName>
</protein>
<evidence type="ECO:0000313" key="1">
    <source>
        <dbReference type="EMBL" id="CYV49499.1"/>
    </source>
</evidence>
<dbReference type="Proteomes" id="UP000069831">
    <property type="component" value="Unassembled WGS sequence"/>
</dbReference>
<proteinExistence type="predicted"/>
<accession>A0A0Z8J8U3</accession>
<reference evidence="1 2" key="1">
    <citation type="submission" date="2016-02" db="EMBL/GenBank/DDBJ databases">
        <authorList>
            <consortium name="Pathogen Informatics"/>
        </authorList>
    </citation>
    <scope>NUCLEOTIDE SEQUENCE [LARGE SCALE GENOMIC DNA]</scope>
    <source>
        <strain evidence="1 2">LSS95</strain>
    </source>
</reference>
<dbReference type="RefSeq" id="WP_228377325.1">
    <property type="nucleotide sequence ID" value="NZ_CEEK01000107.1"/>
</dbReference>
<dbReference type="AlphaFoldDB" id="A0A0Z8J8U3"/>
<evidence type="ECO:0000313" key="2">
    <source>
        <dbReference type="Proteomes" id="UP000069831"/>
    </source>
</evidence>